<gene>
    <name evidence="8" type="ORF">AZJ70_11025</name>
</gene>
<evidence type="ECO:0000256" key="3">
    <source>
        <dbReference type="ARBA" id="ARBA00022692"/>
    </source>
</evidence>
<reference evidence="8 9" key="1">
    <citation type="submission" date="2019-07" db="EMBL/GenBank/DDBJ databases">
        <authorList>
            <person name="Mohale T."/>
        </authorList>
    </citation>
    <scope>NUCLEOTIDE SEQUENCE [LARGE SCALE GENOMIC DNA]</scope>
    <source>
        <strain evidence="8 9">NTPn 126</strain>
    </source>
</reference>
<accession>A0A558ZWY6</accession>
<dbReference type="InterPro" id="IPR027469">
    <property type="entry name" value="Cation_efflux_TMD_sf"/>
</dbReference>
<feature type="compositionally biased region" description="Basic and acidic residues" evidence="7">
    <location>
        <begin position="127"/>
        <end position="137"/>
    </location>
</feature>
<dbReference type="GO" id="GO:0006882">
    <property type="term" value="P:intracellular zinc ion homeostasis"/>
    <property type="evidence" value="ECO:0007669"/>
    <property type="project" value="TreeGrafter"/>
</dbReference>
<keyword evidence="4" id="KW-0862">Zinc</keyword>
<comment type="caution">
    <text evidence="8">The sequence shown here is derived from an EMBL/GenBank/DDBJ whole genome shotgun (WGS) entry which is preliminary data.</text>
</comment>
<name>A0A558ZWY6_STREE</name>
<dbReference type="AlphaFoldDB" id="A0A558ZWY6"/>
<dbReference type="PANTHER" id="PTHR45820">
    <property type="entry name" value="FI23527P1"/>
    <property type="match status" value="1"/>
</dbReference>
<dbReference type="PANTHER" id="PTHR45820:SF4">
    <property type="entry name" value="ZINC TRANSPORTER 63C, ISOFORM F"/>
    <property type="match status" value="1"/>
</dbReference>
<dbReference type="GO" id="GO:0005385">
    <property type="term" value="F:zinc ion transmembrane transporter activity"/>
    <property type="evidence" value="ECO:0007669"/>
    <property type="project" value="TreeGrafter"/>
</dbReference>
<feature type="region of interest" description="Disordered" evidence="7">
    <location>
        <begin position="114"/>
        <end position="137"/>
    </location>
</feature>
<keyword evidence="6" id="KW-0472">Membrane</keyword>
<dbReference type="EMBL" id="VMWH01000220">
    <property type="protein sequence ID" value="TVW81879.1"/>
    <property type="molecule type" value="Genomic_DNA"/>
</dbReference>
<feature type="non-terminal residue" evidence="8">
    <location>
        <position position="1"/>
    </location>
</feature>
<evidence type="ECO:0000313" key="9">
    <source>
        <dbReference type="Proteomes" id="UP000320896"/>
    </source>
</evidence>
<evidence type="ECO:0000313" key="8">
    <source>
        <dbReference type="EMBL" id="TVW81879.1"/>
    </source>
</evidence>
<dbReference type="Proteomes" id="UP000320896">
    <property type="component" value="Unassembled WGS sequence"/>
</dbReference>
<evidence type="ECO:0000256" key="7">
    <source>
        <dbReference type="SAM" id="MobiDB-lite"/>
    </source>
</evidence>
<evidence type="ECO:0000256" key="4">
    <source>
        <dbReference type="ARBA" id="ARBA00022833"/>
    </source>
</evidence>
<keyword evidence="5" id="KW-1133">Transmembrane helix</keyword>
<proteinExistence type="inferred from homology"/>
<sequence>LRFTDWYILDPLLSLVISIFILSKAIPRFWSALKIFLDAVPEGVETSDLEKDLEALPNVNSVNQLSIWSMDGLENNAIVHICIKDWEQMMETKEVVRQCLEERGVQNITIEVDSSQSNHAQHKRRVRELEQKHGHHH</sequence>
<organism evidence="8 9">
    <name type="scientific">Streptococcus pneumoniae</name>
    <dbReference type="NCBI Taxonomy" id="1313"/>
    <lineage>
        <taxon>Bacteria</taxon>
        <taxon>Bacillati</taxon>
        <taxon>Bacillota</taxon>
        <taxon>Bacilli</taxon>
        <taxon>Lactobacillales</taxon>
        <taxon>Streptococcaceae</taxon>
        <taxon>Streptococcus</taxon>
    </lineage>
</organism>
<comment type="subcellular location">
    <subcellularLocation>
        <location evidence="1">Membrane</location>
        <topology evidence="1">Multi-pass membrane protein</topology>
    </subcellularLocation>
</comment>
<evidence type="ECO:0000256" key="1">
    <source>
        <dbReference type="ARBA" id="ARBA00004141"/>
    </source>
</evidence>
<protein>
    <submittedName>
        <fullName evidence="8">Cation transporter</fullName>
    </submittedName>
</protein>
<keyword evidence="3" id="KW-0812">Transmembrane</keyword>
<dbReference type="GO" id="GO:0016020">
    <property type="term" value="C:membrane"/>
    <property type="evidence" value="ECO:0007669"/>
    <property type="project" value="UniProtKB-SubCell"/>
</dbReference>
<comment type="similarity">
    <text evidence="2">Belongs to the cation diffusion facilitator (CDF) transporter (TC 2.A.4) family. SLC30A subfamily.</text>
</comment>
<evidence type="ECO:0000256" key="5">
    <source>
        <dbReference type="ARBA" id="ARBA00022989"/>
    </source>
</evidence>
<dbReference type="SUPFAM" id="SSF161111">
    <property type="entry name" value="Cation efflux protein transmembrane domain-like"/>
    <property type="match status" value="1"/>
</dbReference>
<evidence type="ECO:0000256" key="6">
    <source>
        <dbReference type="ARBA" id="ARBA00023136"/>
    </source>
</evidence>
<evidence type="ECO:0000256" key="2">
    <source>
        <dbReference type="ARBA" id="ARBA00008873"/>
    </source>
</evidence>